<feature type="transmembrane region" description="Helical" evidence="7">
    <location>
        <begin position="44"/>
        <end position="68"/>
    </location>
</feature>
<organism evidence="9 10">
    <name type="scientific">Pyrenophora tritici-repentis</name>
    <dbReference type="NCBI Taxonomy" id="45151"/>
    <lineage>
        <taxon>Eukaryota</taxon>
        <taxon>Fungi</taxon>
        <taxon>Dikarya</taxon>
        <taxon>Ascomycota</taxon>
        <taxon>Pezizomycotina</taxon>
        <taxon>Dothideomycetes</taxon>
        <taxon>Pleosporomycetidae</taxon>
        <taxon>Pleosporales</taxon>
        <taxon>Pleosporineae</taxon>
        <taxon>Pleosporaceae</taxon>
        <taxon>Pyrenophora</taxon>
    </lineage>
</organism>
<protein>
    <recommendedName>
        <fullName evidence="8">Rhodopsin domain-containing protein</fullName>
    </recommendedName>
</protein>
<dbReference type="Pfam" id="PF20684">
    <property type="entry name" value="Fung_rhodopsin"/>
    <property type="match status" value="1"/>
</dbReference>
<comment type="similarity">
    <text evidence="5">Belongs to the SAT4 family.</text>
</comment>
<accession>A0A922NQI0</accession>
<feature type="domain" description="Rhodopsin" evidence="8">
    <location>
        <begin position="28"/>
        <end position="274"/>
    </location>
</feature>
<evidence type="ECO:0000259" key="8">
    <source>
        <dbReference type="Pfam" id="PF20684"/>
    </source>
</evidence>
<feature type="transmembrane region" description="Helical" evidence="7">
    <location>
        <begin position="211"/>
        <end position="229"/>
    </location>
</feature>
<evidence type="ECO:0000256" key="5">
    <source>
        <dbReference type="ARBA" id="ARBA00038359"/>
    </source>
</evidence>
<evidence type="ECO:0000313" key="10">
    <source>
        <dbReference type="Proteomes" id="UP000249757"/>
    </source>
</evidence>
<comment type="caution">
    <text evidence="9">The sequence shown here is derived from an EMBL/GenBank/DDBJ whole genome shotgun (WGS) entry which is preliminary data.</text>
</comment>
<feature type="region of interest" description="Disordered" evidence="6">
    <location>
        <begin position="331"/>
        <end position="364"/>
    </location>
</feature>
<keyword evidence="3 7" id="KW-1133">Transmembrane helix</keyword>
<feature type="compositionally biased region" description="Basic and acidic residues" evidence="6">
    <location>
        <begin position="342"/>
        <end position="352"/>
    </location>
</feature>
<keyword evidence="2 7" id="KW-0812">Transmembrane</keyword>
<evidence type="ECO:0000256" key="7">
    <source>
        <dbReference type="SAM" id="Phobius"/>
    </source>
</evidence>
<evidence type="ECO:0000313" key="9">
    <source>
        <dbReference type="EMBL" id="KAI1519337.1"/>
    </source>
</evidence>
<evidence type="ECO:0000256" key="3">
    <source>
        <dbReference type="ARBA" id="ARBA00022989"/>
    </source>
</evidence>
<evidence type="ECO:0000256" key="1">
    <source>
        <dbReference type="ARBA" id="ARBA00004141"/>
    </source>
</evidence>
<dbReference type="InterPro" id="IPR052337">
    <property type="entry name" value="SAT4-like"/>
</dbReference>
<evidence type="ECO:0000256" key="6">
    <source>
        <dbReference type="SAM" id="MobiDB-lite"/>
    </source>
</evidence>
<feature type="transmembrane region" description="Helical" evidence="7">
    <location>
        <begin position="88"/>
        <end position="113"/>
    </location>
</feature>
<dbReference type="AlphaFoldDB" id="A0A922NQI0"/>
<feature type="transmembrane region" description="Helical" evidence="7">
    <location>
        <begin position="125"/>
        <end position="147"/>
    </location>
</feature>
<feature type="transmembrane region" description="Helical" evidence="7">
    <location>
        <begin position="12"/>
        <end position="32"/>
    </location>
</feature>
<evidence type="ECO:0000256" key="2">
    <source>
        <dbReference type="ARBA" id="ARBA00022692"/>
    </source>
</evidence>
<name>A0A922NQI0_9PLEO</name>
<dbReference type="PANTHER" id="PTHR33048:SF31">
    <property type="entry name" value="INTEGRAL MEMBRANE PROTEIN"/>
    <property type="match status" value="1"/>
</dbReference>
<proteinExistence type="inferred from homology"/>
<comment type="subcellular location">
    <subcellularLocation>
        <location evidence="1">Membrane</location>
        <topology evidence="1">Multi-pass membrane protein</topology>
    </subcellularLocation>
</comment>
<dbReference type="Proteomes" id="UP000249757">
    <property type="component" value="Unassembled WGS sequence"/>
</dbReference>
<gene>
    <name evidence="9" type="ORF">Ptr86124_002465</name>
</gene>
<feature type="compositionally biased region" description="Polar residues" evidence="6">
    <location>
        <begin position="355"/>
        <end position="364"/>
    </location>
</feature>
<dbReference type="EMBL" id="NRDI02000002">
    <property type="protein sequence ID" value="KAI1519337.1"/>
    <property type="molecule type" value="Genomic_DNA"/>
</dbReference>
<feature type="transmembrane region" description="Helical" evidence="7">
    <location>
        <begin position="241"/>
        <end position="265"/>
    </location>
</feature>
<reference evidence="10" key="1">
    <citation type="journal article" date="2022" name="Microb. Genom.">
        <title>A global pangenome for the wheat fungal pathogen Pyrenophora tritici-repentis and prediction of effector protein structural homology.</title>
        <authorList>
            <person name="Moolhuijzen P.M."/>
            <person name="See P.T."/>
            <person name="Shi G."/>
            <person name="Powell H.R."/>
            <person name="Cockram J."/>
            <person name="Jorgensen L.N."/>
            <person name="Benslimane H."/>
            <person name="Strelkov S.E."/>
            <person name="Turner J."/>
            <person name="Liu Z."/>
            <person name="Moffat C.S."/>
        </authorList>
    </citation>
    <scope>NUCLEOTIDE SEQUENCE [LARGE SCALE GENOMIC DNA]</scope>
</reference>
<dbReference type="InterPro" id="IPR049326">
    <property type="entry name" value="Rhodopsin_dom_fungi"/>
</dbReference>
<keyword evidence="4 7" id="KW-0472">Membrane</keyword>
<dbReference type="OrthoDB" id="3897607at2759"/>
<dbReference type="PANTHER" id="PTHR33048">
    <property type="entry name" value="PTH11-LIKE INTEGRAL MEMBRANE PROTEIN (AFU_ORTHOLOGUE AFUA_5G11245)"/>
    <property type="match status" value="1"/>
</dbReference>
<evidence type="ECO:0000256" key="4">
    <source>
        <dbReference type="ARBA" id="ARBA00023136"/>
    </source>
</evidence>
<feature type="compositionally biased region" description="Polar residues" evidence="6">
    <location>
        <begin position="331"/>
        <end position="341"/>
    </location>
</feature>
<keyword evidence="10" id="KW-1185">Reference proteome</keyword>
<dbReference type="GO" id="GO:0016020">
    <property type="term" value="C:membrane"/>
    <property type="evidence" value="ECO:0007669"/>
    <property type="project" value="UniProtKB-SubCell"/>
</dbReference>
<sequence length="364" mass="40299">MVLHTELGPNLTAAVLLTGTLAFLTMGMRVYTRITKRNWGTDDWIMLFGCIPLLTLTIVTALGSYHGIGAKDSTLARPNNESYVELAYFYFFLYEVFYCTSIIFVKLSIAFMLNRIAGRRVVFVYINYGIMCLCATTNLGAALYVIFQCDPVSAAWKSDLRGKGYCDTQLHLQNVYFFCTSVNIFTDWATALMPIPLLWKVQMSKNTKVSVAGILGLGIFTSVTGLVRLKYTVSLTSKDEFLYGLAKILIWGYAEPALGMLVGNISTLRPLFHRILHLGANGSDQANTRGGTTGIVSSKRQSNACRPFDFDFELGIAAENIFESQLSTQIHGGRSASGSETESQKESREKGRIVVSQQVEVSHQ</sequence>